<proteinExistence type="predicted"/>
<dbReference type="PANTHER" id="PTHR45418">
    <property type="entry name" value="CANCER/TESTIS ANTIGEN 55"/>
    <property type="match status" value="1"/>
</dbReference>
<sequence>MRVVGRKNNKYKKGLAAWETIVKEPNQVKNRLPNPDFLRPRVHIRMEVNRIALGFMHSALRSLLQVHYPVRDKMARDSETTTVADKEQQETAHDSAYELPQPGTTVAPVLDLLNRRRTELEHSASQSMCEEVGPREKLSDGSETVEKKAPMPLVPPSSLEAEPEKKDQRITLARRLLQPCSSPTAEPDESHRMKSGEGIGVDDALLAPGRAAGLNTMQLHAVDRILHLPAGAPILTIFGPPGTGKTMTLVEAALAILKRDADEKVAYYRMHRANSRLGVWVNKSKCRLLITAPSDAAADVLCLRLAKSLSPKELFRMYWWQAKLAQVPPSLLAYTGTTEGGGILSPVKARPDSTFSVVVTTCAGSGLLKILGWKRGDFSHIIVDESCQAVEPEVLIPLSLADNDTAMVLCGDPRQLGASVRSPIARELGLGRSMQERLMSLKQHGGTSGSSYADSNVIMLEANYRSHPDLIKLPSELFYDGRLEVHAHESLTHSLLRWDMLRRKFPLVFKGVLGQDMAALDSPSFCNAVEANEVVNLVKRLIESEKVKVTTSDIGVIAGFRQQVLTIREVLRGCGLGAVNVGQVEDFQGQECRVIVISTVLSRYRSLLVKEGIGLLHDPQRFNVCVTRAQALTIVVGNPFVLLQDPHWRALLCHCIDNDSYHGCACPELGVGRDGLGLSSDGTDSDALLEQISHMMLLGGGDVETVYPQDIAASYVDERSWRVML</sequence>
<evidence type="ECO:0000259" key="5">
    <source>
        <dbReference type="Pfam" id="PF13087"/>
    </source>
</evidence>
<accession>A0A7S2F4L8</accession>
<dbReference type="Gene3D" id="3.40.50.300">
    <property type="entry name" value="P-loop containing nucleotide triphosphate hydrolases"/>
    <property type="match status" value="2"/>
</dbReference>
<feature type="domain" description="DNA2/NAM7 helicase-like C-terminal" evidence="5">
    <location>
        <begin position="431"/>
        <end position="638"/>
    </location>
</feature>
<keyword evidence="2" id="KW-0963">Cytoplasm</keyword>
<feature type="domain" description="DNA2/NAM7 helicase helicase" evidence="4">
    <location>
        <begin position="214"/>
        <end position="307"/>
    </location>
</feature>
<dbReference type="PANTHER" id="PTHR45418:SF1">
    <property type="entry name" value="CANCER_TESTIS ANTIGEN 55"/>
    <property type="match status" value="1"/>
</dbReference>
<dbReference type="InterPro" id="IPR047187">
    <property type="entry name" value="SF1_C_Upf1"/>
</dbReference>
<dbReference type="AlphaFoldDB" id="A0A7S2F4L8"/>
<feature type="compositionally biased region" description="Basic and acidic residues" evidence="3">
    <location>
        <begin position="77"/>
        <end position="96"/>
    </location>
</feature>
<organism evidence="6">
    <name type="scientific">Octactis speculum</name>
    <dbReference type="NCBI Taxonomy" id="3111310"/>
    <lineage>
        <taxon>Eukaryota</taxon>
        <taxon>Sar</taxon>
        <taxon>Stramenopiles</taxon>
        <taxon>Ochrophyta</taxon>
        <taxon>Dictyochophyceae</taxon>
        <taxon>Dictyochales</taxon>
        <taxon>Dictyochaceae</taxon>
        <taxon>Octactis</taxon>
    </lineage>
</organism>
<name>A0A7S2F4L8_9STRA</name>
<evidence type="ECO:0008006" key="7">
    <source>
        <dbReference type="Google" id="ProtNLM"/>
    </source>
</evidence>
<reference evidence="6" key="1">
    <citation type="submission" date="2021-01" db="EMBL/GenBank/DDBJ databases">
        <authorList>
            <person name="Corre E."/>
            <person name="Pelletier E."/>
            <person name="Niang G."/>
            <person name="Scheremetjew M."/>
            <person name="Finn R."/>
            <person name="Kale V."/>
            <person name="Holt S."/>
            <person name="Cochrane G."/>
            <person name="Meng A."/>
            <person name="Brown T."/>
            <person name="Cohen L."/>
        </authorList>
    </citation>
    <scope>NUCLEOTIDE SEQUENCE</scope>
    <source>
        <strain evidence="6">CCMP1381</strain>
    </source>
</reference>
<evidence type="ECO:0000313" key="6">
    <source>
        <dbReference type="EMBL" id="CAD9373923.1"/>
    </source>
</evidence>
<dbReference type="GO" id="GO:0005737">
    <property type="term" value="C:cytoplasm"/>
    <property type="evidence" value="ECO:0007669"/>
    <property type="project" value="UniProtKB-SubCell"/>
</dbReference>
<dbReference type="InterPro" id="IPR041677">
    <property type="entry name" value="DNA2/NAM7_AAA_11"/>
</dbReference>
<dbReference type="CDD" id="cd18808">
    <property type="entry name" value="SF1_C_Upf1"/>
    <property type="match status" value="1"/>
</dbReference>
<protein>
    <recommendedName>
        <fullName evidence="7">RNA helicase</fullName>
    </recommendedName>
</protein>
<dbReference type="InterPro" id="IPR041679">
    <property type="entry name" value="DNA2/NAM7-like_C"/>
</dbReference>
<dbReference type="Pfam" id="PF13087">
    <property type="entry name" value="AAA_12"/>
    <property type="match status" value="1"/>
</dbReference>
<dbReference type="SUPFAM" id="SSF52540">
    <property type="entry name" value="P-loop containing nucleoside triphosphate hydrolases"/>
    <property type="match status" value="1"/>
</dbReference>
<evidence type="ECO:0000256" key="3">
    <source>
        <dbReference type="SAM" id="MobiDB-lite"/>
    </source>
</evidence>
<feature type="domain" description="DNA2/NAM7 helicase helicase" evidence="4">
    <location>
        <begin position="355"/>
        <end position="422"/>
    </location>
</feature>
<evidence type="ECO:0000256" key="1">
    <source>
        <dbReference type="ARBA" id="ARBA00004496"/>
    </source>
</evidence>
<feature type="region of interest" description="Disordered" evidence="3">
    <location>
        <begin position="77"/>
        <end position="103"/>
    </location>
</feature>
<dbReference type="InterPro" id="IPR027417">
    <property type="entry name" value="P-loop_NTPase"/>
</dbReference>
<gene>
    <name evidence="6" type="ORF">DSPE1174_LOCUS2048</name>
</gene>
<evidence type="ECO:0000259" key="4">
    <source>
        <dbReference type="Pfam" id="PF13086"/>
    </source>
</evidence>
<dbReference type="EMBL" id="HBGS01003974">
    <property type="protein sequence ID" value="CAD9373923.1"/>
    <property type="molecule type" value="Transcribed_RNA"/>
</dbReference>
<evidence type="ECO:0000256" key="2">
    <source>
        <dbReference type="ARBA" id="ARBA00022490"/>
    </source>
</evidence>
<dbReference type="Pfam" id="PF13086">
    <property type="entry name" value="AAA_11"/>
    <property type="match status" value="2"/>
</dbReference>
<feature type="compositionally biased region" description="Basic and acidic residues" evidence="3">
    <location>
        <begin position="132"/>
        <end position="149"/>
    </location>
</feature>
<dbReference type="GO" id="GO:0004386">
    <property type="term" value="F:helicase activity"/>
    <property type="evidence" value="ECO:0007669"/>
    <property type="project" value="InterPro"/>
</dbReference>
<comment type="subcellular location">
    <subcellularLocation>
        <location evidence="1">Cytoplasm</location>
    </subcellularLocation>
</comment>
<feature type="region of interest" description="Disordered" evidence="3">
    <location>
        <begin position="119"/>
        <end position="164"/>
    </location>
</feature>